<dbReference type="Pfam" id="PF13868">
    <property type="entry name" value="TPH"/>
    <property type="match status" value="1"/>
</dbReference>
<evidence type="ECO:0000256" key="4">
    <source>
        <dbReference type="ARBA" id="ARBA00023273"/>
    </source>
</evidence>
<dbReference type="InterPro" id="IPR043597">
    <property type="entry name" value="TPH_dom"/>
</dbReference>
<evidence type="ECO:0000313" key="11">
    <source>
        <dbReference type="Proteomes" id="UP000717585"/>
    </source>
</evidence>
<evidence type="ECO:0000256" key="3">
    <source>
        <dbReference type="ARBA" id="ARBA00023069"/>
    </source>
</evidence>
<feature type="compositionally biased region" description="Basic and acidic residues" evidence="8">
    <location>
        <begin position="391"/>
        <end position="403"/>
    </location>
</feature>
<keyword evidence="11" id="KW-1185">Reference proteome</keyword>
<keyword evidence="2 7" id="KW-0175">Coiled coil</keyword>
<dbReference type="InterPro" id="IPR043596">
    <property type="entry name" value="CFAP53/TCHP"/>
</dbReference>
<comment type="subcellular location">
    <subcellularLocation>
        <location evidence="1">Cell projection</location>
        <location evidence="1">Cilium</location>
    </subcellularLocation>
</comment>
<organism evidence="10 11">
    <name type="scientific">Carpediemonas membranifera</name>
    <dbReference type="NCBI Taxonomy" id="201153"/>
    <lineage>
        <taxon>Eukaryota</taxon>
        <taxon>Metamonada</taxon>
        <taxon>Carpediemonas-like organisms</taxon>
        <taxon>Carpediemonas</taxon>
    </lineage>
</organism>
<feature type="coiled-coil region" evidence="7">
    <location>
        <begin position="154"/>
        <end position="209"/>
    </location>
</feature>
<keyword evidence="4" id="KW-0966">Cell projection</keyword>
<gene>
    <name evidence="10" type="ORF">J8273_3100</name>
</gene>
<reference evidence="10" key="1">
    <citation type="submission" date="2021-05" db="EMBL/GenBank/DDBJ databases">
        <title>A free-living protist that lacks canonical eukaryotic 1 DNA replication and segregation systems.</title>
        <authorList>
            <person name="Salas-Leiva D.E."/>
            <person name="Tromer E.C."/>
            <person name="Curtis B.A."/>
            <person name="Jerlstrom-Hultqvist J."/>
            <person name="Kolisko M."/>
            <person name="Yi Z."/>
            <person name="Salas-Leiva J.S."/>
            <person name="Gallot-Lavallee L."/>
            <person name="Kops G.J.P.L."/>
            <person name="Archibald J.M."/>
            <person name="Simpson A.G.B."/>
            <person name="Roger A.J."/>
        </authorList>
    </citation>
    <scope>NUCLEOTIDE SEQUENCE</scope>
    <source>
        <strain evidence="10">BICM</strain>
    </source>
</reference>
<dbReference type="AlphaFoldDB" id="A0A8J6B6V9"/>
<dbReference type="OrthoDB" id="6431598at2759"/>
<name>A0A8J6B6V9_9EUKA</name>
<feature type="compositionally biased region" description="Basic and acidic residues" evidence="8">
    <location>
        <begin position="362"/>
        <end position="378"/>
    </location>
</feature>
<evidence type="ECO:0000259" key="9">
    <source>
        <dbReference type="Pfam" id="PF13868"/>
    </source>
</evidence>
<dbReference type="PANTHER" id="PTHR31183">
    <property type="entry name" value="TRICHOPLEIN KERATIN FILAMENT-BINDING PROTEIN FAMILY MEMBER"/>
    <property type="match status" value="1"/>
</dbReference>
<dbReference type="Proteomes" id="UP000717585">
    <property type="component" value="Unassembled WGS sequence"/>
</dbReference>
<protein>
    <recommendedName>
        <fullName evidence="6">Cilia- and flagella-associated protein 53</fullName>
    </recommendedName>
</protein>
<sequence>MCPYTPTGQRNGQFSRSQDEIERARLQLAAMYNEEHREYKEELERRRMTPDKRFEQLKARAEQIRAQRAALDAEYAEEQLERRWHDSCDEVRAAESRVLAYQIALDHQRQEAEKERDEIESHEFDKLYDALLHKDLERERQRDIRDKEAQKQLVKETKAALDIQLAEIEDAKEQARVLKQEEDKALGRIWELEKAEDALARRREMLKQRVIARDTSRYNQHWREQRKQEAKKELQDDIEFVKSVLAREALEDEEAKAKLSAAHAQGRQYREHLMQQLQRDLEDESELDALIAAEQDKNQAKQQAVWDREAEARQKLMEEAVAHWKQMMQAERDAIQQHKADQQKELEEVEAELAEYETEMKAEVDKRKEAQEKSKRDLTGQIMDRQATVEAARRREQEEADAYERERNALLAKQQAIVDEARARMAQAQSDLAQERATRQKPEGFRPRPRSQWY</sequence>
<feature type="region of interest" description="Disordered" evidence="8">
    <location>
        <begin position="422"/>
        <end position="454"/>
    </location>
</feature>
<evidence type="ECO:0000256" key="5">
    <source>
        <dbReference type="ARBA" id="ARBA00033747"/>
    </source>
</evidence>
<evidence type="ECO:0000313" key="10">
    <source>
        <dbReference type="EMBL" id="KAG9395524.1"/>
    </source>
</evidence>
<keyword evidence="3" id="KW-0969">Cilium</keyword>
<dbReference type="PANTHER" id="PTHR31183:SF1">
    <property type="entry name" value="CILIA- AND FLAGELLA-ASSOCIATED PROTEIN 53"/>
    <property type="match status" value="1"/>
</dbReference>
<feature type="region of interest" description="Disordered" evidence="8">
    <location>
        <begin position="362"/>
        <end position="403"/>
    </location>
</feature>
<evidence type="ECO:0000256" key="1">
    <source>
        <dbReference type="ARBA" id="ARBA00004138"/>
    </source>
</evidence>
<feature type="domain" description="Trichohyalin-plectin-homology" evidence="9">
    <location>
        <begin position="85"/>
        <end position="429"/>
    </location>
</feature>
<dbReference type="GO" id="GO:0005929">
    <property type="term" value="C:cilium"/>
    <property type="evidence" value="ECO:0007669"/>
    <property type="project" value="UniProtKB-SubCell"/>
</dbReference>
<feature type="coiled-coil region" evidence="7">
    <location>
        <begin position="14"/>
        <end position="81"/>
    </location>
</feature>
<proteinExistence type="inferred from homology"/>
<accession>A0A8J6B6V9</accession>
<evidence type="ECO:0000256" key="7">
    <source>
        <dbReference type="SAM" id="Coils"/>
    </source>
</evidence>
<evidence type="ECO:0000256" key="2">
    <source>
        <dbReference type="ARBA" id="ARBA00023054"/>
    </source>
</evidence>
<comment type="similarity">
    <text evidence="5">Belongs to the CFAP53 family.</text>
</comment>
<dbReference type="EMBL" id="JAHDYR010000011">
    <property type="protein sequence ID" value="KAG9395524.1"/>
    <property type="molecule type" value="Genomic_DNA"/>
</dbReference>
<comment type="caution">
    <text evidence="10">The sequence shown here is derived from an EMBL/GenBank/DDBJ whole genome shotgun (WGS) entry which is preliminary data.</text>
</comment>
<feature type="compositionally biased region" description="Basic and acidic residues" evidence="8">
    <location>
        <begin position="433"/>
        <end position="446"/>
    </location>
</feature>
<evidence type="ECO:0000256" key="8">
    <source>
        <dbReference type="SAM" id="MobiDB-lite"/>
    </source>
</evidence>
<evidence type="ECO:0000256" key="6">
    <source>
        <dbReference type="ARBA" id="ARBA00033773"/>
    </source>
</evidence>